<name>A0A382L5I8_9ZZZZ</name>
<proteinExistence type="predicted"/>
<feature type="non-terminal residue" evidence="1">
    <location>
        <position position="1"/>
    </location>
</feature>
<sequence length="280" mass="32799">KVNAYEMTYWRLRNDPVVSLYENHLKLHYWPTSGYYAITRHLSSIAKFSLNCIQDRCLVTFSDGSKSVFFKGMKISYRGKPVLPYPRKYVQETKAVLQEMRERKNALQRLYYHRNRAAERFKAASTYQEEEIWNRFGKKRIKTILDHVDVSKLPMDDVFKLQNVSHRKYIIDYYGMDTILAGLESSVIDSDIINGNAYELIEVVFPFSNRGADEEIGTYLRMINPSTGEIHFEGVPNYNKSFASSRDEWDRDNTILSPTVRGALAWRDNETRYTIPIKLT</sequence>
<dbReference type="EMBL" id="UINC01084884">
    <property type="protein sequence ID" value="SVC31930.1"/>
    <property type="molecule type" value="Genomic_DNA"/>
</dbReference>
<accession>A0A382L5I8</accession>
<gene>
    <name evidence="1" type="ORF">METZ01_LOCUS284784</name>
</gene>
<dbReference type="AlphaFoldDB" id="A0A382L5I8"/>
<organism evidence="1">
    <name type="scientific">marine metagenome</name>
    <dbReference type="NCBI Taxonomy" id="408172"/>
    <lineage>
        <taxon>unclassified sequences</taxon>
        <taxon>metagenomes</taxon>
        <taxon>ecological metagenomes</taxon>
    </lineage>
</organism>
<reference evidence="1" key="1">
    <citation type="submission" date="2018-05" db="EMBL/GenBank/DDBJ databases">
        <authorList>
            <person name="Lanie J.A."/>
            <person name="Ng W.-L."/>
            <person name="Kazmierczak K.M."/>
            <person name="Andrzejewski T.M."/>
            <person name="Davidsen T.M."/>
            <person name="Wayne K.J."/>
            <person name="Tettelin H."/>
            <person name="Glass J.I."/>
            <person name="Rusch D."/>
            <person name="Podicherti R."/>
            <person name="Tsui H.-C.T."/>
            <person name="Winkler M.E."/>
        </authorList>
    </citation>
    <scope>NUCLEOTIDE SEQUENCE</scope>
</reference>
<evidence type="ECO:0000313" key="1">
    <source>
        <dbReference type="EMBL" id="SVC31930.1"/>
    </source>
</evidence>
<protein>
    <submittedName>
        <fullName evidence="1">Uncharacterized protein</fullName>
    </submittedName>
</protein>